<evidence type="ECO:0000313" key="9">
    <source>
        <dbReference type="Proteomes" id="UP000014760"/>
    </source>
</evidence>
<keyword evidence="4 5" id="KW-0472">Membrane</keyword>
<comment type="subcellular location">
    <subcellularLocation>
        <location evidence="1">Membrane</location>
    </subcellularLocation>
</comment>
<dbReference type="SUPFAM" id="SSF81321">
    <property type="entry name" value="Family A G protein-coupled receptor-like"/>
    <property type="match status" value="1"/>
</dbReference>
<dbReference type="InterPro" id="IPR052954">
    <property type="entry name" value="GPCR-Ligand_Int"/>
</dbReference>
<dbReference type="OMA" id="SIVYSPC"/>
<dbReference type="EnsemblMetazoa" id="CapteT195476">
    <property type="protein sequence ID" value="CapteP195476"/>
    <property type="gene ID" value="CapteG195476"/>
</dbReference>
<dbReference type="InterPro" id="IPR000276">
    <property type="entry name" value="GPCR_Rhodpsn"/>
</dbReference>
<evidence type="ECO:0000256" key="4">
    <source>
        <dbReference type="ARBA" id="ARBA00023136"/>
    </source>
</evidence>
<dbReference type="AlphaFoldDB" id="R7VFF2"/>
<evidence type="ECO:0000313" key="8">
    <source>
        <dbReference type="EnsemblMetazoa" id="CapteP195476"/>
    </source>
</evidence>
<dbReference type="EMBL" id="AMQN01018568">
    <property type="status" value="NOT_ANNOTATED_CDS"/>
    <property type="molecule type" value="Genomic_DNA"/>
</dbReference>
<accession>R7VFF2</accession>
<reference evidence="7 9" key="2">
    <citation type="journal article" date="2013" name="Nature">
        <title>Insights into bilaterian evolution from three spiralian genomes.</title>
        <authorList>
            <person name="Simakov O."/>
            <person name="Marletaz F."/>
            <person name="Cho S.J."/>
            <person name="Edsinger-Gonzales E."/>
            <person name="Havlak P."/>
            <person name="Hellsten U."/>
            <person name="Kuo D.H."/>
            <person name="Larsson T."/>
            <person name="Lv J."/>
            <person name="Arendt D."/>
            <person name="Savage R."/>
            <person name="Osoegawa K."/>
            <person name="de Jong P."/>
            <person name="Grimwood J."/>
            <person name="Chapman J.A."/>
            <person name="Shapiro H."/>
            <person name="Aerts A."/>
            <person name="Otillar R.P."/>
            <person name="Terry A.Y."/>
            <person name="Boore J.L."/>
            <person name="Grigoriev I.V."/>
            <person name="Lindberg D.R."/>
            <person name="Seaver E.C."/>
            <person name="Weisblat D.A."/>
            <person name="Putnam N.H."/>
            <person name="Rokhsar D.S."/>
        </authorList>
    </citation>
    <scope>NUCLEOTIDE SEQUENCE</scope>
    <source>
        <strain evidence="7 9">I ESC-2004</strain>
    </source>
</reference>
<evidence type="ECO:0000259" key="6">
    <source>
        <dbReference type="PROSITE" id="PS50262"/>
    </source>
</evidence>
<dbReference type="CDD" id="cd14978">
    <property type="entry name" value="7tmA_FMRFamide_R-like"/>
    <property type="match status" value="1"/>
</dbReference>
<feature type="domain" description="G-protein coupled receptors family 1 profile" evidence="6">
    <location>
        <begin position="114"/>
        <end position="385"/>
    </location>
</feature>
<reference evidence="8" key="3">
    <citation type="submission" date="2015-06" db="UniProtKB">
        <authorList>
            <consortium name="EnsemblMetazoa"/>
        </authorList>
    </citation>
    <scope>IDENTIFICATION</scope>
</reference>
<dbReference type="HOGENOM" id="CLU_009579_24_7_1"/>
<feature type="transmembrane region" description="Helical" evidence="5">
    <location>
        <begin position="99"/>
        <end position="121"/>
    </location>
</feature>
<reference evidence="9" key="1">
    <citation type="submission" date="2012-12" db="EMBL/GenBank/DDBJ databases">
        <authorList>
            <person name="Hellsten U."/>
            <person name="Grimwood J."/>
            <person name="Chapman J.A."/>
            <person name="Shapiro H."/>
            <person name="Aerts A."/>
            <person name="Otillar R.P."/>
            <person name="Terry A.Y."/>
            <person name="Boore J.L."/>
            <person name="Simakov O."/>
            <person name="Marletaz F."/>
            <person name="Cho S.-J."/>
            <person name="Edsinger-Gonzales E."/>
            <person name="Havlak P."/>
            <person name="Kuo D.-H."/>
            <person name="Larsson T."/>
            <person name="Lv J."/>
            <person name="Arendt D."/>
            <person name="Savage R."/>
            <person name="Osoegawa K."/>
            <person name="de Jong P."/>
            <person name="Lindberg D.R."/>
            <person name="Seaver E.C."/>
            <person name="Weisblat D.A."/>
            <person name="Putnam N.H."/>
            <person name="Grigoriev I.V."/>
            <person name="Rokhsar D.S."/>
        </authorList>
    </citation>
    <scope>NUCLEOTIDE SEQUENCE</scope>
    <source>
        <strain evidence="9">I ESC-2004</strain>
    </source>
</reference>
<dbReference type="OrthoDB" id="5864054at2759"/>
<keyword evidence="9" id="KW-1185">Reference proteome</keyword>
<feature type="transmembrane region" description="Helical" evidence="5">
    <location>
        <begin position="278"/>
        <end position="300"/>
    </location>
</feature>
<dbReference type="PANTHER" id="PTHR46641:SF2">
    <property type="entry name" value="FMRFAMIDE RECEPTOR"/>
    <property type="match status" value="1"/>
</dbReference>
<dbReference type="GO" id="GO:0004930">
    <property type="term" value="F:G protein-coupled receptor activity"/>
    <property type="evidence" value="ECO:0007669"/>
    <property type="project" value="InterPro"/>
</dbReference>
<dbReference type="Proteomes" id="UP000014760">
    <property type="component" value="Unassembled WGS sequence"/>
</dbReference>
<feature type="transmembrane region" description="Helical" evidence="5">
    <location>
        <begin position="184"/>
        <end position="205"/>
    </location>
</feature>
<evidence type="ECO:0000256" key="1">
    <source>
        <dbReference type="ARBA" id="ARBA00004370"/>
    </source>
</evidence>
<evidence type="ECO:0000313" key="7">
    <source>
        <dbReference type="EMBL" id="ELU14405.1"/>
    </source>
</evidence>
<dbReference type="PRINTS" id="PR00237">
    <property type="entry name" value="GPCRRHODOPSN"/>
</dbReference>
<feature type="transmembrane region" description="Helical" evidence="5">
    <location>
        <begin position="142"/>
        <end position="162"/>
    </location>
</feature>
<protein>
    <recommendedName>
        <fullName evidence="6">G-protein coupled receptors family 1 profile domain-containing protein</fullName>
    </recommendedName>
</protein>
<dbReference type="PROSITE" id="PS50262">
    <property type="entry name" value="G_PROTEIN_RECEP_F1_2"/>
    <property type="match status" value="1"/>
</dbReference>
<evidence type="ECO:0000256" key="5">
    <source>
        <dbReference type="SAM" id="Phobius"/>
    </source>
</evidence>
<dbReference type="EMBL" id="KB294538">
    <property type="protein sequence ID" value="ELU14405.1"/>
    <property type="molecule type" value="Genomic_DNA"/>
</dbReference>
<feature type="transmembrane region" description="Helical" evidence="5">
    <location>
        <begin position="217"/>
        <end position="239"/>
    </location>
</feature>
<gene>
    <name evidence="7" type="ORF">CAPTEDRAFT_195476</name>
</gene>
<dbReference type="GO" id="GO:0016020">
    <property type="term" value="C:membrane"/>
    <property type="evidence" value="ECO:0007669"/>
    <property type="project" value="UniProtKB-SubCell"/>
</dbReference>
<dbReference type="Pfam" id="PF00001">
    <property type="entry name" value="7tm_1"/>
    <property type="match status" value="1"/>
</dbReference>
<feature type="transmembrane region" description="Helical" evidence="5">
    <location>
        <begin position="321"/>
        <end position="341"/>
    </location>
</feature>
<evidence type="ECO:0000256" key="2">
    <source>
        <dbReference type="ARBA" id="ARBA00022692"/>
    </source>
</evidence>
<evidence type="ECO:0000256" key="3">
    <source>
        <dbReference type="ARBA" id="ARBA00022989"/>
    </source>
</evidence>
<sequence length="446" mass="51139">MTAEKRWFAYTSMPLRTTMPTAEEIDALQQVKEQICYHAEDYITSNDGITPDNAPFVGSADNFTMSLDDDSLNMSTLYNYDQYPQTETMHAFEHIQHILYTRVVVVICFLGLIGNVFNLVILIPKGLHFSMGRIEKFANSGLIALAASDLLFCLTIIPHAFIDMEEQLFTQFTFTLLYKTYNNALINIFIMASTWLTVTLAMGRYLATCHPLRAREVIGMTIAKWCIVLVCIFCVLFNIPRFWTYKIQHIKCDDGSSYYFRYDGYLASNSTFDNAYSWVYFVLGILLPLVLLTFSNTFLIRALRNSRATRRLIRAGDTTETSHYITMTLVVIVIMYITLVSPAELINFLRRHVISSDQTEYVYNLAVAIVNTLQAANFSFNFILYCLINVSFRRSFVKLLSCGRYKTKSRKIVRYRPGSWSSSHNYRLPVSGAKATAFTSIRLTEI</sequence>
<dbReference type="InterPro" id="IPR017452">
    <property type="entry name" value="GPCR_Rhodpsn_7TM"/>
</dbReference>
<proteinExistence type="predicted"/>
<keyword evidence="3 5" id="KW-1133">Transmembrane helix</keyword>
<dbReference type="PANTHER" id="PTHR46641">
    <property type="entry name" value="FMRFAMIDE RECEPTOR-RELATED"/>
    <property type="match status" value="1"/>
</dbReference>
<keyword evidence="2 5" id="KW-0812">Transmembrane</keyword>
<name>R7VFF2_CAPTE</name>
<dbReference type="Gene3D" id="1.20.1070.10">
    <property type="entry name" value="Rhodopsin 7-helix transmembrane proteins"/>
    <property type="match status" value="1"/>
</dbReference>
<organism evidence="7">
    <name type="scientific">Capitella teleta</name>
    <name type="common">Polychaete worm</name>
    <dbReference type="NCBI Taxonomy" id="283909"/>
    <lineage>
        <taxon>Eukaryota</taxon>
        <taxon>Metazoa</taxon>
        <taxon>Spiralia</taxon>
        <taxon>Lophotrochozoa</taxon>
        <taxon>Annelida</taxon>
        <taxon>Polychaeta</taxon>
        <taxon>Sedentaria</taxon>
        <taxon>Scolecida</taxon>
        <taxon>Capitellidae</taxon>
        <taxon>Capitella</taxon>
    </lineage>
</organism>
<feature type="transmembrane region" description="Helical" evidence="5">
    <location>
        <begin position="361"/>
        <end position="388"/>
    </location>
</feature>
<dbReference type="FunCoup" id="R7VFF2">
    <property type="interactions" value="20"/>
</dbReference>
<dbReference type="STRING" id="283909.R7VFF2"/>